<proteinExistence type="inferred from homology"/>
<feature type="compositionally biased region" description="Gly residues" evidence="14">
    <location>
        <begin position="514"/>
        <end position="523"/>
    </location>
</feature>
<keyword evidence="9 13" id="KW-0508">mRNA splicing</keyword>
<dbReference type="EMBL" id="MU853224">
    <property type="protein sequence ID" value="KAK4127965.1"/>
    <property type="molecule type" value="Genomic_DNA"/>
</dbReference>
<evidence type="ECO:0000256" key="12">
    <source>
        <dbReference type="PROSITE-ProRule" id="PRU00117"/>
    </source>
</evidence>
<feature type="compositionally biased region" description="Basic and acidic residues" evidence="14">
    <location>
        <begin position="457"/>
        <end position="477"/>
    </location>
</feature>
<evidence type="ECO:0000256" key="4">
    <source>
        <dbReference type="ARBA" id="ARBA00022664"/>
    </source>
</evidence>
<comment type="subcellular location">
    <subcellularLocation>
        <location evidence="1 13">Nucleus</location>
    </subcellularLocation>
</comment>
<evidence type="ECO:0000256" key="1">
    <source>
        <dbReference type="ARBA" id="ARBA00004123"/>
    </source>
</evidence>
<comment type="caution">
    <text evidence="16">The sequence shown here is derived from an EMBL/GenBank/DDBJ whole genome shotgun (WGS) entry which is preliminary data.</text>
</comment>
<reference evidence="16" key="2">
    <citation type="submission" date="2023-05" db="EMBL/GenBank/DDBJ databases">
        <authorList>
            <consortium name="Lawrence Berkeley National Laboratory"/>
            <person name="Steindorff A."/>
            <person name="Hensen N."/>
            <person name="Bonometti L."/>
            <person name="Westerberg I."/>
            <person name="Brannstrom I.O."/>
            <person name="Guillou S."/>
            <person name="Cros-Aarteil S."/>
            <person name="Calhoun S."/>
            <person name="Haridas S."/>
            <person name="Kuo A."/>
            <person name="Mondo S."/>
            <person name="Pangilinan J."/>
            <person name="Riley R."/>
            <person name="Labutti K."/>
            <person name="Andreopoulos B."/>
            <person name="Lipzen A."/>
            <person name="Chen C."/>
            <person name="Yanf M."/>
            <person name="Daum C."/>
            <person name="Ng V."/>
            <person name="Clum A."/>
            <person name="Ohm R."/>
            <person name="Martin F."/>
            <person name="Silar P."/>
            <person name="Natvig D."/>
            <person name="Lalanne C."/>
            <person name="Gautier V."/>
            <person name="Ament-Velasquez S.L."/>
            <person name="Kruys A."/>
            <person name="Hutchinson M.I."/>
            <person name="Powell A.J."/>
            <person name="Barry K."/>
            <person name="Miller A.N."/>
            <person name="Grigoriev I.V."/>
            <person name="Debuchy R."/>
            <person name="Gladieux P."/>
            <person name="Thoren M.H."/>
            <person name="Johannesson H."/>
        </authorList>
    </citation>
    <scope>NUCLEOTIDE SEQUENCE</scope>
    <source>
        <strain evidence="16">CBS 731.68</strain>
    </source>
</reference>
<evidence type="ECO:0000256" key="6">
    <source>
        <dbReference type="ARBA" id="ARBA00022771"/>
    </source>
</evidence>
<dbReference type="SMART" id="SM00322">
    <property type="entry name" value="KH"/>
    <property type="match status" value="1"/>
</dbReference>
<dbReference type="InterPro" id="IPR001878">
    <property type="entry name" value="Znf_CCHC"/>
</dbReference>
<evidence type="ECO:0000256" key="2">
    <source>
        <dbReference type="ARBA" id="ARBA00010382"/>
    </source>
</evidence>
<dbReference type="SUPFAM" id="SSF54791">
    <property type="entry name" value="Eukaryotic type KH-domain (KH-domain type I)"/>
    <property type="match status" value="1"/>
</dbReference>
<dbReference type="Gene3D" id="3.30.1370.10">
    <property type="entry name" value="K Homology domain, type 1"/>
    <property type="match status" value="1"/>
</dbReference>
<feature type="domain" description="CCHC-type" evidence="15">
    <location>
        <begin position="331"/>
        <end position="346"/>
    </location>
</feature>
<dbReference type="InterPro" id="IPR055256">
    <property type="entry name" value="KH_1_KHDC4/BBP-like"/>
</dbReference>
<dbReference type="GO" id="GO:0008270">
    <property type="term" value="F:zinc ion binding"/>
    <property type="evidence" value="ECO:0007669"/>
    <property type="project" value="UniProtKB-UniRule"/>
</dbReference>
<dbReference type="GO" id="GO:0005829">
    <property type="term" value="C:cytosol"/>
    <property type="evidence" value="ECO:0007669"/>
    <property type="project" value="UniProtKB-ARBA"/>
</dbReference>
<dbReference type="InterPro" id="IPR036612">
    <property type="entry name" value="KH_dom_type_1_sf"/>
</dbReference>
<feature type="compositionally biased region" description="Low complexity" evidence="14">
    <location>
        <begin position="478"/>
        <end position="501"/>
    </location>
</feature>
<dbReference type="GO" id="GO:0045131">
    <property type="term" value="F:pre-mRNA branch point binding"/>
    <property type="evidence" value="ECO:0007669"/>
    <property type="project" value="UniProtKB-UniRule"/>
</dbReference>
<keyword evidence="6 11" id="KW-0863">Zinc-finger</keyword>
<evidence type="ECO:0000256" key="11">
    <source>
        <dbReference type="PROSITE-ProRule" id="PRU00047"/>
    </source>
</evidence>
<dbReference type="PROSITE" id="PS50084">
    <property type="entry name" value="KH_TYPE_1"/>
    <property type="match status" value="1"/>
</dbReference>
<dbReference type="PANTHER" id="PTHR11208:SF45">
    <property type="entry name" value="SPLICING FACTOR 1"/>
    <property type="match status" value="1"/>
</dbReference>
<feature type="region of interest" description="Disordered" evidence="14">
    <location>
        <begin position="1"/>
        <end position="83"/>
    </location>
</feature>
<keyword evidence="17" id="KW-1185">Reference proteome</keyword>
<organism evidence="16 17">
    <name type="scientific">Parathielavia appendiculata</name>
    <dbReference type="NCBI Taxonomy" id="2587402"/>
    <lineage>
        <taxon>Eukaryota</taxon>
        <taxon>Fungi</taxon>
        <taxon>Dikarya</taxon>
        <taxon>Ascomycota</taxon>
        <taxon>Pezizomycotina</taxon>
        <taxon>Sordariomycetes</taxon>
        <taxon>Sordariomycetidae</taxon>
        <taxon>Sordariales</taxon>
        <taxon>Chaetomiaceae</taxon>
        <taxon>Parathielavia</taxon>
    </lineage>
</organism>
<feature type="compositionally biased region" description="Pro residues" evidence="14">
    <location>
        <begin position="565"/>
        <end position="592"/>
    </location>
</feature>
<evidence type="ECO:0000313" key="17">
    <source>
        <dbReference type="Proteomes" id="UP001302602"/>
    </source>
</evidence>
<dbReference type="Pfam" id="PF16275">
    <property type="entry name" value="SF1-HH"/>
    <property type="match status" value="1"/>
</dbReference>
<dbReference type="Gene3D" id="6.10.140.1790">
    <property type="match status" value="1"/>
</dbReference>
<evidence type="ECO:0000256" key="5">
    <source>
        <dbReference type="ARBA" id="ARBA00022723"/>
    </source>
</evidence>
<evidence type="ECO:0000256" key="8">
    <source>
        <dbReference type="ARBA" id="ARBA00022884"/>
    </source>
</evidence>
<evidence type="ECO:0000256" key="10">
    <source>
        <dbReference type="ARBA" id="ARBA00023242"/>
    </source>
</evidence>
<dbReference type="PROSITE" id="PS50158">
    <property type="entry name" value="ZF_CCHC"/>
    <property type="match status" value="1"/>
</dbReference>
<keyword evidence="10 13" id="KW-0539">Nucleus</keyword>
<comment type="similarity">
    <text evidence="2 13">Belongs to the BBP/SF1 family.</text>
</comment>
<feature type="compositionally biased region" description="Pro residues" evidence="14">
    <location>
        <begin position="535"/>
        <end position="550"/>
    </location>
</feature>
<feature type="region of interest" description="Disordered" evidence="14">
    <location>
        <begin position="124"/>
        <end position="145"/>
    </location>
</feature>
<evidence type="ECO:0000256" key="3">
    <source>
        <dbReference type="ARBA" id="ARBA00017984"/>
    </source>
</evidence>
<dbReference type="InterPro" id="IPR032570">
    <property type="entry name" value="SF1-HH"/>
</dbReference>
<dbReference type="InterPro" id="IPR004087">
    <property type="entry name" value="KH_dom"/>
</dbReference>
<dbReference type="SMART" id="SM00343">
    <property type="entry name" value="ZnF_C2HC"/>
    <property type="match status" value="1"/>
</dbReference>
<dbReference type="Proteomes" id="UP001302602">
    <property type="component" value="Unassembled WGS sequence"/>
</dbReference>
<dbReference type="GO" id="GO:0000243">
    <property type="term" value="C:commitment complex"/>
    <property type="evidence" value="ECO:0007669"/>
    <property type="project" value="UniProtKB-ARBA"/>
</dbReference>
<protein>
    <recommendedName>
        <fullName evidence="3 13">Branchpoint-bridging protein</fullName>
    </recommendedName>
</protein>
<evidence type="ECO:0000256" key="9">
    <source>
        <dbReference type="ARBA" id="ARBA00023187"/>
    </source>
</evidence>
<name>A0AAN6U7M5_9PEZI</name>
<dbReference type="RefSeq" id="XP_062651736.1">
    <property type="nucleotide sequence ID" value="XM_062791081.1"/>
</dbReference>
<evidence type="ECO:0000313" key="16">
    <source>
        <dbReference type="EMBL" id="KAK4127965.1"/>
    </source>
</evidence>
<dbReference type="CDD" id="cd02395">
    <property type="entry name" value="KH-I_BBP"/>
    <property type="match status" value="1"/>
</dbReference>
<keyword evidence="4 13" id="KW-0507">mRNA processing</keyword>
<feature type="compositionally biased region" description="Polar residues" evidence="14">
    <location>
        <begin position="1"/>
        <end position="14"/>
    </location>
</feature>
<dbReference type="GO" id="GO:0048024">
    <property type="term" value="P:regulation of mRNA splicing, via spliceosome"/>
    <property type="evidence" value="ECO:0007669"/>
    <property type="project" value="TreeGrafter"/>
</dbReference>
<accession>A0AAN6U7M5</accession>
<feature type="compositionally biased region" description="Polar residues" evidence="14">
    <location>
        <begin position="31"/>
        <end position="49"/>
    </location>
</feature>
<evidence type="ECO:0000256" key="13">
    <source>
        <dbReference type="RuleBase" id="RU367126"/>
    </source>
</evidence>
<dbReference type="SUPFAM" id="SSF57756">
    <property type="entry name" value="Retrovirus zinc finger-like domains"/>
    <property type="match status" value="1"/>
</dbReference>
<keyword evidence="8 12" id="KW-0694">RNA-binding</keyword>
<evidence type="ECO:0000256" key="7">
    <source>
        <dbReference type="ARBA" id="ARBA00022833"/>
    </source>
</evidence>
<dbReference type="InterPro" id="IPR045071">
    <property type="entry name" value="BBP-like"/>
</dbReference>
<comment type="function">
    <text evidence="13">Necessary for the splicing of pre-mRNA. Has a role in the recognition of the branch site (5'-UACUAAC-3'), the pyrimidine tract and the 3'-splice site at the 3'-end of introns.</text>
</comment>
<evidence type="ECO:0000259" key="15">
    <source>
        <dbReference type="PROSITE" id="PS50158"/>
    </source>
</evidence>
<dbReference type="AlphaFoldDB" id="A0AAN6U7M5"/>
<sequence>MAWRNQGITGSNNIPLGKRRFGGDGEEDGFTNGTASPNGSNGVAHSVSNGDRDVKRGRSPERSDHDAPRRRKKRNRWGDATENKAAGLMGLPTAIVADMTSEQLEAYTLHLRIEEITQKLKIDDVVPADGDRSPSPPPQYDNHGRRVNTREYRYRKRLEDERHKLIEKAMKTIPNYHPPQDYRRPTKTQEKVYVPVNDYPEINFIGLLIGPRGNTLKKMEAESGAKIAIRGKGSVKEGKGRSDAAHSSNQEEDLHCLIMADTEEKVNKAKKLIHNVIETVRILAHSLRTRFVLTVSQAASIPEGQNELKRNQLRELAALNGTLRDDENQACQNCGQIGHRKYDCPEKQNFTANIICRVCDRQRGASWRNDGPVARPGGRLGGGDAVDREYEQLMQELGGTGAAPARIEAGPASQGPNGGGDARPWARGPTGGPAPWRSRNNERDNEGAPSGGPAPWARDRGDRDRDRGYRDGGRDGGDSYYPGSQGAYGGAPSAPGTSAAPWHQPMVAPTGYGAYAGYGGYGAPGAPPGIGAAPPGLPPPPPPGGAPPGLPGGLNALIQQYANAIPPPPPPPAGDAPPPPPPMDLPPPPPGA</sequence>
<dbReference type="GO" id="GO:0000398">
    <property type="term" value="P:mRNA splicing, via spliceosome"/>
    <property type="evidence" value="ECO:0007669"/>
    <property type="project" value="UniProtKB-UniRule"/>
</dbReference>
<keyword evidence="5 13" id="KW-0479">Metal-binding</keyword>
<dbReference type="Pfam" id="PF22675">
    <property type="entry name" value="KH-I_KHDC4-BBP"/>
    <property type="match status" value="1"/>
</dbReference>
<dbReference type="InterPro" id="IPR047086">
    <property type="entry name" value="SF1-HH_sf"/>
</dbReference>
<reference evidence="16" key="1">
    <citation type="journal article" date="2023" name="Mol. Phylogenet. Evol.">
        <title>Genome-scale phylogeny and comparative genomics of the fungal order Sordariales.</title>
        <authorList>
            <person name="Hensen N."/>
            <person name="Bonometti L."/>
            <person name="Westerberg I."/>
            <person name="Brannstrom I.O."/>
            <person name="Guillou S."/>
            <person name="Cros-Aarteil S."/>
            <person name="Calhoun S."/>
            <person name="Haridas S."/>
            <person name="Kuo A."/>
            <person name="Mondo S."/>
            <person name="Pangilinan J."/>
            <person name="Riley R."/>
            <person name="LaButti K."/>
            <person name="Andreopoulos B."/>
            <person name="Lipzen A."/>
            <person name="Chen C."/>
            <person name="Yan M."/>
            <person name="Daum C."/>
            <person name="Ng V."/>
            <person name="Clum A."/>
            <person name="Steindorff A."/>
            <person name="Ohm R.A."/>
            <person name="Martin F."/>
            <person name="Silar P."/>
            <person name="Natvig D.O."/>
            <person name="Lalanne C."/>
            <person name="Gautier V."/>
            <person name="Ament-Velasquez S.L."/>
            <person name="Kruys A."/>
            <person name="Hutchinson M.I."/>
            <person name="Powell A.J."/>
            <person name="Barry K."/>
            <person name="Miller A.N."/>
            <person name="Grigoriev I.V."/>
            <person name="Debuchy R."/>
            <person name="Gladieux P."/>
            <person name="Hiltunen Thoren M."/>
            <person name="Johannesson H."/>
        </authorList>
    </citation>
    <scope>NUCLEOTIDE SEQUENCE</scope>
    <source>
        <strain evidence="16">CBS 731.68</strain>
    </source>
</reference>
<feature type="compositionally biased region" description="Basic and acidic residues" evidence="14">
    <location>
        <begin position="50"/>
        <end position="67"/>
    </location>
</feature>
<keyword evidence="13" id="KW-0747">Spliceosome</keyword>
<gene>
    <name evidence="16" type="ORF">N657DRAFT_631671</name>
</gene>
<dbReference type="InterPro" id="IPR036875">
    <property type="entry name" value="Znf_CCHC_sf"/>
</dbReference>
<dbReference type="GO" id="GO:0003729">
    <property type="term" value="F:mRNA binding"/>
    <property type="evidence" value="ECO:0007669"/>
    <property type="project" value="TreeGrafter"/>
</dbReference>
<dbReference type="GeneID" id="87827850"/>
<keyword evidence="7 13" id="KW-0862">Zinc</keyword>
<dbReference type="PANTHER" id="PTHR11208">
    <property type="entry name" value="RNA-BINDING PROTEIN RELATED"/>
    <property type="match status" value="1"/>
</dbReference>
<dbReference type="FunFam" id="3.30.1370.10:FF:000024">
    <property type="entry name" value="Branchpoint-bridging protein-like protein"/>
    <property type="match status" value="1"/>
</dbReference>
<feature type="region of interest" description="Disordered" evidence="14">
    <location>
        <begin position="403"/>
        <end position="592"/>
    </location>
</feature>
<evidence type="ECO:0000256" key="14">
    <source>
        <dbReference type="SAM" id="MobiDB-lite"/>
    </source>
</evidence>
<dbReference type="Pfam" id="PF00098">
    <property type="entry name" value="zf-CCHC"/>
    <property type="match status" value="1"/>
</dbReference>